<proteinExistence type="predicted"/>
<dbReference type="PROSITE" id="PS51257">
    <property type="entry name" value="PROKAR_LIPOPROTEIN"/>
    <property type="match status" value="1"/>
</dbReference>
<comment type="caution">
    <text evidence="3">The sequence shown here is derived from an EMBL/GenBank/DDBJ whole genome shotgun (WGS) entry which is preliminary data.</text>
</comment>
<dbReference type="InterPro" id="IPR023214">
    <property type="entry name" value="HAD_sf"/>
</dbReference>
<dbReference type="InterPro" id="IPR005519">
    <property type="entry name" value="Acid_phosphat_B-like"/>
</dbReference>
<accession>A0A5A7N9E8</accession>
<name>A0A5A7N9E8_9PROT</name>
<dbReference type="SFLD" id="SFLDS00003">
    <property type="entry name" value="Haloacid_Dehalogenase"/>
    <property type="match status" value="1"/>
</dbReference>
<keyword evidence="1 2" id="KW-0732">Signal</keyword>
<evidence type="ECO:0000256" key="2">
    <source>
        <dbReference type="SAM" id="SignalP"/>
    </source>
</evidence>
<dbReference type="GO" id="GO:0009279">
    <property type="term" value="C:cell outer membrane"/>
    <property type="evidence" value="ECO:0007669"/>
    <property type="project" value="InterPro"/>
</dbReference>
<dbReference type="InterPro" id="IPR036412">
    <property type="entry name" value="HAD-like_sf"/>
</dbReference>
<dbReference type="AlphaFoldDB" id="A0A5A7N9E8"/>
<dbReference type="Proteomes" id="UP000324996">
    <property type="component" value="Unassembled WGS sequence"/>
</dbReference>
<protein>
    <submittedName>
        <fullName evidence="3">Acid phosphatase</fullName>
    </submittedName>
</protein>
<dbReference type="Pfam" id="PF03767">
    <property type="entry name" value="Acid_phosphat_B"/>
    <property type="match status" value="1"/>
</dbReference>
<reference evidence="3 4" key="1">
    <citation type="submission" date="2019-09" db="EMBL/GenBank/DDBJ databases">
        <title>NBRP : Genome information of microbial organism related human and environment.</title>
        <authorList>
            <person name="Hattori M."/>
            <person name="Oshima K."/>
            <person name="Inaba H."/>
            <person name="Suda W."/>
            <person name="Sakamoto M."/>
            <person name="Iino T."/>
            <person name="Kitahara M."/>
            <person name="Oshida Y."/>
            <person name="Iida T."/>
            <person name="Kudo T."/>
            <person name="Itoh T."/>
            <person name="Ohkuma M."/>
        </authorList>
    </citation>
    <scope>NUCLEOTIDE SEQUENCE [LARGE SCALE GENOMIC DNA]</scope>
    <source>
        <strain evidence="3 4">Q-1</strain>
    </source>
</reference>
<feature type="signal peptide" evidence="2">
    <location>
        <begin position="1"/>
        <end position="21"/>
    </location>
</feature>
<sequence>MLKQISLAITAILLIGCTTNAQEQPVLPPHDVVAKDVVARQPGLMWVRRSSEYAIITARLYEEAKTDLDAITRQRGADQRPWVVVLDADETIFDNSQYQVEALQAGAKDFDPVAWRTWVKREEATAVPGVLSFLDHIRKRGGKLVIITNRDQNVTSHSRANLSALGFDADRADLCILGRGALDRKDANPKEWEAFGYGNDKDRRRRLIMEGKAEACWDWQAGDAREHYQASWAKPHEILMYVGDNIKDFPALTESIAEDPQAMQAVMANPHYVLLPNPVYGSWESRLKPAAALPSQP</sequence>
<dbReference type="Gene3D" id="3.40.50.1000">
    <property type="entry name" value="HAD superfamily/HAD-like"/>
    <property type="match status" value="1"/>
</dbReference>
<evidence type="ECO:0000313" key="3">
    <source>
        <dbReference type="EMBL" id="GER04547.1"/>
    </source>
</evidence>
<feature type="chain" id="PRO_5022947158" evidence="2">
    <location>
        <begin position="22"/>
        <end position="297"/>
    </location>
</feature>
<gene>
    <name evidence="3" type="primary">lppC</name>
    <name evidence="3" type="ORF">JCM17846_22290</name>
</gene>
<dbReference type="RefSeq" id="WP_042083613.1">
    <property type="nucleotide sequence ID" value="NZ_BKCN01000011.1"/>
</dbReference>
<organism evidence="3 4">
    <name type="scientific">Iodidimonas nitroreducens</name>
    <dbReference type="NCBI Taxonomy" id="1236968"/>
    <lineage>
        <taxon>Bacteria</taxon>
        <taxon>Pseudomonadati</taxon>
        <taxon>Pseudomonadota</taxon>
        <taxon>Alphaproteobacteria</taxon>
        <taxon>Iodidimonadales</taxon>
        <taxon>Iodidimonadaceae</taxon>
        <taxon>Iodidimonas</taxon>
    </lineage>
</organism>
<keyword evidence="4" id="KW-1185">Reference proteome</keyword>
<dbReference type="InterPro" id="IPR006423">
    <property type="entry name" value="Lipo_e_P4"/>
</dbReference>
<dbReference type="SFLD" id="SFLDG01125">
    <property type="entry name" value="C1.1:_Acid_Phosphatase_Like"/>
    <property type="match status" value="1"/>
</dbReference>
<dbReference type="SUPFAM" id="SSF56784">
    <property type="entry name" value="HAD-like"/>
    <property type="match status" value="1"/>
</dbReference>
<dbReference type="PANTHER" id="PTHR31284:SF10">
    <property type="entry name" value="ACID PHOSPHATASE-LIKE PROTEIN"/>
    <property type="match status" value="1"/>
</dbReference>
<evidence type="ECO:0000313" key="4">
    <source>
        <dbReference type="Proteomes" id="UP000324996"/>
    </source>
</evidence>
<dbReference type="EMBL" id="BKCN01000011">
    <property type="protein sequence ID" value="GER04547.1"/>
    <property type="molecule type" value="Genomic_DNA"/>
</dbReference>
<evidence type="ECO:0000256" key="1">
    <source>
        <dbReference type="ARBA" id="ARBA00022729"/>
    </source>
</evidence>
<dbReference type="PANTHER" id="PTHR31284">
    <property type="entry name" value="ACID PHOSPHATASE-LIKE PROTEIN"/>
    <property type="match status" value="1"/>
</dbReference>